<dbReference type="KEGG" id="mlac:CP520_01060"/>
<keyword evidence="4" id="KW-1133">Transmembrane helix</keyword>
<keyword evidence="9" id="KW-1185">Reference proteome</keyword>
<dbReference type="RefSeq" id="WP_096862634.1">
    <property type="nucleotide sequence ID" value="NZ_CP023668.1"/>
</dbReference>
<dbReference type="EMBL" id="CP023668">
    <property type="protein sequence ID" value="ATG97346.1"/>
    <property type="molecule type" value="Genomic_DNA"/>
</dbReference>
<dbReference type="GO" id="GO:0005886">
    <property type="term" value="C:plasma membrane"/>
    <property type="evidence" value="ECO:0007669"/>
    <property type="project" value="UniProtKB-SubCell"/>
</dbReference>
<keyword evidence="5" id="KW-0472">Membrane</keyword>
<dbReference type="PANTHER" id="PTHR30572:SF4">
    <property type="entry name" value="ABC TRANSPORTER PERMEASE YTRF"/>
    <property type="match status" value="1"/>
</dbReference>
<reference evidence="8 9" key="1">
    <citation type="submission" date="2017-09" db="EMBL/GenBank/DDBJ databases">
        <title>SPAdes assembly of the Mesoplasma lactucae genome.</title>
        <authorList>
            <person name="Knight T.F."/>
            <person name="Rubinstein R."/>
            <person name="Citino T."/>
        </authorList>
    </citation>
    <scope>NUCLEOTIDE SEQUENCE [LARGE SCALE GENOMIC DNA]</scope>
    <source>
        <strain evidence="8 9">831-C4</strain>
    </source>
</reference>
<organism evidence="8 9">
    <name type="scientific">Mesoplasma lactucae ATCC 49193</name>
    <dbReference type="NCBI Taxonomy" id="81460"/>
    <lineage>
        <taxon>Bacteria</taxon>
        <taxon>Bacillati</taxon>
        <taxon>Mycoplasmatota</taxon>
        <taxon>Mollicutes</taxon>
        <taxon>Entomoplasmatales</taxon>
        <taxon>Entomoplasmataceae</taxon>
        <taxon>Mesoplasma</taxon>
    </lineage>
</organism>
<evidence type="ECO:0000259" key="7">
    <source>
        <dbReference type="Pfam" id="PF02687"/>
    </source>
</evidence>
<comment type="similarity">
    <text evidence="6">Belongs to the ABC-4 integral membrane protein family.</text>
</comment>
<gene>
    <name evidence="8" type="ORF">CP520_01060</name>
</gene>
<keyword evidence="2" id="KW-1003">Cell membrane</keyword>
<evidence type="ECO:0000313" key="9">
    <source>
        <dbReference type="Proteomes" id="UP000232227"/>
    </source>
</evidence>
<evidence type="ECO:0000256" key="2">
    <source>
        <dbReference type="ARBA" id="ARBA00022475"/>
    </source>
</evidence>
<comment type="subcellular location">
    <subcellularLocation>
        <location evidence="1">Cell membrane</location>
        <topology evidence="1">Multi-pass membrane protein</topology>
    </subcellularLocation>
</comment>
<feature type="domain" description="ABC3 transporter permease C-terminal" evidence="7">
    <location>
        <begin position="1674"/>
        <end position="1792"/>
    </location>
</feature>
<evidence type="ECO:0000256" key="6">
    <source>
        <dbReference type="ARBA" id="ARBA00038076"/>
    </source>
</evidence>
<evidence type="ECO:0000256" key="4">
    <source>
        <dbReference type="ARBA" id="ARBA00022989"/>
    </source>
</evidence>
<evidence type="ECO:0000256" key="3">
    <source>
        <dbReference type="ARBA" id="ARBA00022692"/>
    </source>
</evidence>
<feature type="domain" description="ABC3 transporter permease C-terminal" evidence="7">
    <location>
        <begin position="702"/>
        <end position="820"/>
    </location>
</feature>
<dbReference type="InterPro" id="IPR050250">
    <property type="entry name" value="Macrolide_Exporter_MacB"/>
</dbReference>
<dbReference type="OrthoDB" id="393121at2"/>
<evidence type="ECO:0000256" key="5">
    <source>
        <dbReference type="ARBA" id="ARBA00023136"/>
    </source>
</evidence>
<evidence type="ECO:0000313" key="8">
    <source>
        <dbReference type="EMBL" id="ATG97346.1"/>
    </source>
</evidence>
<evidence type="ECO:0000256" key="1">
    <source>
        <dbReference type="ARBA" id="ARBA00004651"/>
    </source>
</evidence>
<keyword evidence="3" id="KW-0812">Transmembrane</keyword>
<proteinExistence type="inferred from homology"/>
<dbReference type="Proteomes" id="UP000232227">
    <property type="component" value="Chromosome"/>
</dbReference>
<protein>
    <recommendedName>
        <fullName evidence="7">ABC3 transporter permease C-terminal domain-containing protein</fullName>
    </recommendedName>
</protein>
<accession>A0A291IRJ5</accession>
<name>A0A291IRJ5_9MOLU</name>
<dbReference type="PANTHER" id="PTHR30572">
    <property type="entry name" value="MEMBRANE COMPONENT OF TRANSPORTER-RELATED"/>
    <property type="match status" value="1"/>
</dbReference>
<dbReference type="Pfam" id="PF02687">
    <property type="entry name" value="FtsX"/>
    <property type="match status" value="2"/>
</dbReference>
<dbReference type="InterPro" id="IPR003838">
    <property type="entry name" value="ABC3_permease_C"/>
</dbReference>
<sequence length="1801" mass="203087">MHKFSNFFLMLKQGIKGVFKFRIQFIIILVLTFIATFILSVSFSTQRRMSNSYNNIVKKVDRFSYQGNIQMDSSVNDSSDVFIISNILNNADSVSIQQWVKDDKGNEKILNNKDSYNYVFSNFNDVEGIENYSQEHQNFFTRMIEEQGFKDLFAKNTRYNDWAWNDDASQDGKVKFWNEVYQYSLISFFNALDDLNKNGHKDSYNDPLKYTTIGKYTLAKPGWYEKQVNRKDNKPDGRIESLIDSYDYTPEQRAKNGLSYISPDDLAITNTVVVSMMKISGWMKNATEDYLTNATGVAKATNATLADIYAFLFGKKVSDDNTLYNLANDKDFSWIVGQTDETTSQIIRPYSIDVTNQGDKKYSDGSYLEYGKKQNPNDDKDLANQQMVAAVANHGFRGVLNPTIHTGTTNDYSFDSLSTLDYFKGFSLVWDDETLFNEMSNYNNFHGWYGFGDPFSQIRNGRVSGVQPKEVIYYSYQKMLAIASGFDFGIRREITYFDTSHQVKYRGIVLNEDENYNTTILDGRAPSAVGEIAISEQYARKQKIKPGDVIKAGDGVFTISGLVTDAFSYVPSQDLMNPIPNPKVSTFAYGSEKTLKAMRDGTMTSAGSADGITELYSYFLWNNGSDDTKDNRKEVFLALTADHTSGLKQNFNLVKSFTNNNDLGGNSSSSNIGLTNFDKSNFRYSWTLEPQVFRVYSAVTYTAAGIIALIAIIALVVCVRKTIDLNSKQIGILKALGEGPGQISCSYLSYSIIITFIIIPLAWIAGMVLQIPFVNMFLTYFSAQPYEILWDWTSLVIALFGIGVLSGIVAFGTAYHLTAQPVIKILGVSVKWSDSKILDWIKNTFFKKASFSTRFSLTLTSSGSRQINLMVVVILITSLLMTFGLAIPSVAITANNSYYKSVKYQNSYTQFPLTSNSPHSKNVISYWDGQEYLEDNYVPPEVAKLKLDSSDNYYGYYKDAEDYTSTITSSSVLAPYINGANGVENTYPYILKNNANLLSVIAGMFGNNFYVDTGQSFSLGMIDKFFGVLFQSYDDLRSQANFDKTKGLDEKPNFSDNDKMLQSQVLSTWLTSSIPQVIAAIVNTNSSNQGGDADKNGGNTTWKDDVMNVIYKVIPSYVKGYVQKSESRKDQYAISYQNDIYTPGKETLTTLVDGNSTGINKNLTLTGLDEYQNSIVISDDVKNKAYLPENVKEQIYKVLDNDPQAMTKDIVYNGEMLFNHSTKTLTLPVVPNQQAKSAYEFKKHDNQLTNWTNNVQRIEYQSKNGTIPLPKEAWIYDDTDYVNYASKQDNKYYVNKDSKVYEKAEKGSQEHYFLDPYTLSNNKYTQNVQYDLDANKNLRKNAYLFSDWKEDEKGQITGAYVRPYYTFTNLKMMIPRSQIGDLDSFLYPDGVKSIDGNKTNTWYDENYDAALVPESTKAAYKKIGLSDADINGPWLAINPYDISFYDREIYKKAATASGGELSNLLSGPAYWYRYVTKGAKPPLVMTRNQQNYYNNNVTINLKSVGTIDAYNDKLVVIDSDLANRMLDYSNNRDYHYDYQIFDRKTPGSFVPAGTPARDGTISRFDRYRILDVNDIMNVDGFENNLWQPKSFKLENPQLYAPHAWYNAKLSNYEEAVNFTSQVSFTRTDRWGQFSINLGGSTSGDSSIINGSQLLSESKALIRQVSMLAIAIGMMLIIALIITASLLIMLTGDIYISQYKRFMVLLRALGYSNKQIIGYTFGTVTILSILAWLGGTIVAWVLIFVGVRMIGNAGFALPVGITWWPIVVSFLIMALSYVGSLTVSSHKARTENPSVILTETAE</sequence>
<dbReference type="GO" id="GO:0022857">
    <property type="term" value="F:transmembrane transporter activity"/>
    <property type="evidence" value="ECO:0007669"/>
    <property type="project" value="TreeGrafter"/>
</dbReference>